<dbReference type="InterPro" id="IPR040256">
    <property type="entry name" value="At4g02000-like"/>
</dbReference>
<dbReference type="InterPro" id="IPR025558">
    <property type="entry name" value="DUF4283"/>
</dbReference>
<sequence length="402" mass="44931">MMGETGAQASDAAGGKEDEIEDMLSHLELNEDELDDVVIGSEVAKEYKKEARWLAIGKVLTLRSFSSEALFEKMKSIWNLSRDPICREAGENLFIFQMHCLGDWKKVVHQGPWTFRGWGLLVEDYDGLSDPEEFVFRGMHVWAQIHGIPELYRKKEVIDDLARRIGAVKEVQMTPKLYFEGNYVRLRVKVDTTKPLMRFVFLSIPDEGQKRLAVKYEKVPFFCKRCGLFGHDHEECGDGVWNDKQLQYGTWMLAVRRSTQPAQAPRRFTPKVLARGGFSGGGGLSTNVPRKRSSGDAGLDKDDDLQNTAESPLKDGLPIVPFEKEGEKGARKKLELQPGAPENNGGAIATLMSSDAVGTMEVPPPPPPYIKNKDRSKARKTDESEIPSASSAASSKEDRRAQ</sequence>
<dbReference type="AlphaFoldDB" id="A0AAD8T5P3"/>
<evidence type="ECO:0000259" key="3">
    <source>
        <dbReference type="Pfam" id="PF14392"/>
    </source>
</evidence>
<feature type="domain" description="Zinc knuckle CX2CX4HX4C" evidence="3">
    <location>
        <begin position="190"/>
        <end position="236"/>
    </location>
</feature>
<dbReference type="Pfam" id="PF14392">
    <property type="entry name" value="zf-CCHC_4"/>
    <property type="match status" value="1"/>
</dbReference>
<dbReference type="InterPro" id="IPR025836">
    <property type="entry name" value="Zn_knuckle_CX2CX4HX4C"/>
</dbReference>
<dbReference type="PANTHER" id="PTHR31286">
    <property type="entry name" value="GLYCINE-RICH CELL WALL STRUCTURAL PROTEIN 1.8-LIKE"/>
    <property type="match status" value="1"/>
</dbReference>
<feature type="compositionally biased region" description="Basic and acidic residues" evidence="1">
    <location>
        <begin position="371"/>
        <end position="383"/>
    </location>
</feature>
<evidence type="ECO:0000313" key="5">
    <source>
        <dbReference type="Proteomes" id="UP001231189"/>
    </source>
</evidence>
<reference evidence="4" key="1">
    <citation type="submission" date="2023-07" db="EMBL/GenBank/DDBJ databases">
        <title>A chromosome-level genome assembly of Lolium multiflorum.</title>
        <authorList>
            <person name="Chen Y."/>
            <person name="Copetti D."/>
            <person name="Kolliker R."/>
            <person name="Studer B."/>
        </authorList>
    </citation>
    <scope>NUCLEOTIDE SEQUENCE</scope>
    <source>
        <strain evidence="4">02402/16</strain>
        <tissue evidence="4">Leaf</tissue>
    </source>
</reference>
<name>A0AAD8T5P3_LOLMU</name>
<dbReference type="EMBL" id="JAUUTY010000003">
    <property type="protein sequence ID" value="KAK1670587.1"/>
    <property type="molecule type" value="Genomic_DNA"/>
</dbReference>
<dbReference type="Pfam" id="PF14111">
    <property type="entry name" value="DUF4283"/>
    <property type="match status" value="1"/>
</dbReference>
<comment type="caution">
    <text evidence="4">The sequence shown here is derived from an EMBL/GenBank/DDBJ whole genome shotgun (WGS) entry which is preliminary data.</text>
</comment>
<evidence type="ECO:0000256" key="1">
    <source>
        <dbReference type="SAM" id="MobiDB-lite"/>
    </source>
</evidence>
<gene>
    <name evidence="4" type="ORF">QYE76_058746</name>
</gene>
<accession>A0AAD8T5P3</accession>
<protein>
    <recommendedName>
        <fullName evidence="6">CCHC-type domain-containing protein</fullName>
    </recommendedName>
</protein>
<evidence type="ECO:0000313" key="4">
    <source>
        <dbReference type="EMBL" id="KAK1670587.1"/>
    </source>
</evidence>
<keyword evidence="5" id="KW-1185">Reference proteome</keyword>
<evidence type="ECO:0000259" key="2">
    <source>
        <dbReference type="Pfam" id="PF14111"/>
    </source>
</evidence>
<feature type="region of interest" description="Disordered" evidence="1">
    <location>
        <begin position="259"/>
        <end position="402"/>
    </location>
</feature>
<feature type="domain" description="DUF4283" evidence="2">
    <location>
        <begin position="52"/>
        <end position="132"/>
    </location>
</feature>
<proteinExistence type="predicted"/>
<feature type="compositionally biased region" description="Basic and acidic residues" evidence="1">
    <location>
        <begin position="322"/>
        <end position="335"/>
    </location>
</feature>
<evidence type="ECO:0008006" key="6">
    <source>
        <dbReference type="Google" id="ProtNLM"/>
    </source>
</evidence>
<organism evidence="4 5">
    <name type="scientific">Lolium multiflorum</name>
    <name type="common">Italian ryegrass</name>
    <name type="synonym">Lolium perenne subsp. multiflorum</name>
    <dbReference type="NCBI Taxonomy" id="4521"/>
    <lineage>
        <taxon>Eukaryota</taxon>
        <taxon>Viridiplantae</taxon>
        <taxon>Streptophyta</taxon>
        <taxon>Embryophyta</taxon>
        <taxon>Tracheophyta</taxon>
        <taxon>Spermatophyta</taxon>
        <taxon>Magnoliopsida</taxon>
        <taxon>Liliopsida</taxon>
        <taxon>Poales</taxon>
        <taxon>Poaceae</taxon>
        <taxon>BOP clade</taxon>
        <taxon>Pooideae</taxon>
        <taxon>Poodae</taxon>
        <taxon>Poeae</taxon>
        <taxon>Poeae Chloroplast Group 2 (Poeae type)</taxon>
        <taxon>Loliodinae</taxon>
        <taxon>Loliinae</taxon>
        <taxon>Lolium</taxon>
    </lineage>
</organism>
<dbReference type="Proteomes" id="UP001231189">
    <property type="component" value="Unassembled WGS sequence"/>
</dbReference>
<dbReference type="PANTHER" id="PTHR31286:SF167">
    <property type="entry name" value="OS09G0268800 PROTEIN"/>
    <property type="match status" value="1"/>
</dbReference>